<dbReference type="EMBL" id="BEZZ01000373">
    <property type="protein sequence ID" value="GCC31577.1"/>
    <property type="molecule type" value="Genomic_DNA"/>
</dbReference>
<dbReference type="Proteomes" id="UP000287033">
    <property type="component" value="Unassembled WGS sequence"/>
</dbReference>
<dbReference type="InterPro" id="IPR056863">
    <property type="entry name" value="LMN_ATRN_NET-like_EGF"/>
</dbReference>
<feature type="domain" description="Laminin EGF-like" evidence="9">
    <location>
        <begin position="289"/>
        <end position="341"/>
    </location>
</feature>
<keyword evidence="2" id="KW-0677">Repeat</keyword>
<dbReference type="Gene3D" id="2.10.25.10">
    <property type="entry name" value="Laminin"/>
    <property type="match status" value="5"/>
</dbReference>
<keyword evidence="7" id="KW-0812">Transmembrane</keyword>
<dbReference type="FunFam" id="2.10.25.10:FF:000188">
    <property type="entry name" value="Laminin subunit gamma 2"/>
    <property type="match status" value="3"/>
</dbReference>
<dbReference type="STRING" id="137246.A0A401SMF7"/>
<dbReference type="InterPro" id="IPR000742">
    <property type="entry name" value="EGF"/>
</dbReference>
<reference evidence="10 11" key="1">
    <citation type="journal article" date="2018" name="Nat. Ecol. Evol.">
        <title>Shark genomes provide insights into elasmobranch evolution and the origin of vertebrates.</title>
        <authorList>
            <person name="Hara Y"/>
            <person name="Yamaguchi K"/>
            <person name="Onimaru K"/>
            <person name="Kadota M"/>
            <person name="Koyanagi M"/>
            <person name="Keeley SD"/>
            <person name="Tatsumi K"/>
            <person name="Tanaka K"/>
            <person name="Motone F"/>
            <person name="Kageyama Y"/>
            <person name="Nozu R"/>
            <person name="Adachi N"/>
            <person name="Nishimura O"/>
            <person name="Nakagawa R"/>
            <person name="Tanegashima C"/>
            <person name="Kiyatake I"/>
            <person name="Matsumoto R"/>
            <person name="Murakumo K"/>
            <person name="Nishida K"/>
            <person name="Terakita A"/>
            <person name="Kuratani S"/>
            <person name="Sato K"/>
            <person name="Hyodo S Kuraku.S."/>
        </authorList>
    </citation>
    <scope>NUCLEOTIDE SEQUENCE [LARGE SCALE GENOMIC DNA]</scope>
</reference>
<evidence type="ECO:0000256" key="4">
    <source>
        <dbReference type="ARBA" id="ARBA00023180"/>
    </source>
</evidence>
<dbReference type="SMART" id="SM00180">
    <property type="entry name" value="EGF_Lam"/>
    <property type="match status" value="5"/>
</dbReference>
<dbReference type="Pfam" id="PF00053">
    <property type="entry name" value="EGF_laminin"/>
    <property type="match status" value="4"/>
</dbReference>
<gene>
    <name evidence="10" type="ORF">chiPu_0010037</name>
</gene>
<name>A0A401SMF7_CHIPU</name>
<keyword evidence="11" id="KW-1185">Reference proteome</keyword>
<feature type="disulfide bond" evidence="6">
    <location>
        <begin position="314"/>
        <end position="323"/>
    </location>
</feature>
<dbReference type="PROSITE" id="PS50027">
    <property type="entry name" value="EGF_LAM_2"/>
    <property type="match status" value="4"/>
</dbReference>
<dbReference type="FunFam" id="2.10.25.10:FF:000180">
    <property type="entry name" value="Netrin G2"/>
    <property type="match status" value="1"/>
</dbReference>
<dbReference type="GO" id="GO:0009888">
    <property type="term" value="P:tissue development"/>
    <property type="evidence" value="ECO:0007669"/>
    <property type="project" value="TreeGrafter"/>
</dbReference>
<dbReference type="GO" id="GO:0009887">
    <property type="term" value="P:animal organ morphogenesis"/>
    <property type="evidence" value="ECO:0007669"/>
    <property type="project" value="TreeGrafter"/>
</dbReference>
<dbReference type="SMART" id="SM00181">
    <property type="entry name" value="EGF"/>
    <property type="match status" value="4"/>
</dbReference>
<comment type="caution">
    <text evidence="6">Lacks conserved residue(s) required for the propagation of feature annotation.</text>
</comment>
<evidence type="ECO:0000256" key="5">
    <source>
        <dbReference type="ARBA" id="ARBA00023292"/>
    </source>
</evidence>
<dbReference type="PROSITE" id="PS01248">
    <property type="entry name" value="EGF_LAM_1"/>
    <property type="match status" value="2"/>
</dbReference>
<keyword evidence="5 6" id="KW-0424">Laminin EGF-like domain</keyword>
<feature type="transmembrane region" description="Helical" evidence="7">
    <location>
        <begin position="411"/>
        <end position="434"/>
    </location>
</feature>
<keyword evidence="3 6" id="KW-1015">Disulfide bond</keyword>
<evidence type="ECO:0000256" key="2">
    <source>
        <dbReference type="ARBA" id="ARBA00022737"/>
    </source>
</evidence>
<feature type="disulfide bond" evidence="6">
    <location>
        <begin position="143"/>
        <end position="155"/>
    </location>
</feature>
<keyword evidence="4" id="KW-0325">Glycoprotein</keyword>
<dbReference type="InterPro" id="IPR009030">
    <property type="entry name" value="Growth_fac_rcpt_cys_sf"/>
</dbReference>
<evidence type="ECO:0000259" key="9">
    <source>
        <dbReference type="PROSITE" id="PS50027"/>
    </source>
</evidence>
<feature type="disulfide bond" evidence="6">
    <location>
        <begin position="163"/>
        <end position="172"/>
    </location>
</feature>
<evidence type="ECO:0000256" key="1">
    <source>
        <dbReference type="ARBA" id="ARBA00022729"/>
    </source>
</evidence>
<feature type="domain" description="Laminin EGF-like" evidence="9">
    <location>
        <begin position="240"/>
        <end position="288"/>
    </location>
</feature>
<keyword evidence="7" id="KW-1133">Transmembrane helix</keyword>
<dbReference type="AlphaFoldDB" id="A0A401SMF7"/>
<accession>A0A401SMF7</accession>
<dbReference type="SUPFAM" id="SSF57184">
    <property type="entry name" value="Growth factor receptor domain"/>
    <property type="match status" value="1"/>
</dbReference>
<dbReference type="SUPFAM" id="SSF57196">
    <property type="entry name" value="EGF/Laminin"/>
    <property type="match status" value="3"/>
</dbReference>
<dbReference type="PANTHER" id="PTHR10574:SF444">
    <property type="entry name" value="BASEMENT MEMBRANE-SPECIFIC HEPARAN SULFATE PROTEOGLYCAN CORE PROTEIN"/>
    <property type="match status" value="1"/>
</dbReference>
<feature type="signal peptide" evidence="8">
    <location>
        <begin position="1"/>
        <end position="16"/>
    </location>
</feature>
<proteinExistence type="predicted"/>
<feature type="domain" description="Laminin EGF-like" evidence="9">
    <location>
        <begin position="93"/>
        <end position="142"/>
    </location>
</feature>
<keyword evidence="1 8" id="KW-0732">Signal</keyword>
<evidence type="ECO:0000256" key="6">
    <source>
        <dbReference type="PROSITE-ProRule" id="PRU00460"/>
    </source>
</evidence>
<evidence type="ECO:0000313" key="11">
    <source>
        <dbReference type="Proteomes" id="UP000287033"/>
    </source>
</evidence>
<evidence type="ECO:0000256" key="3">
    <source>
        <dbReference type="ARBA" id="ARBA00023157"/>
    </source>
</evidence>
<sequence length="498" mass="53749">MLSMVGKLALIMMCLALPGLKEAAGRVEWNTTERYNITTPLDFLNTTSFQEEIATATERSFKTSTVPSTIVTQATTITPTTDWKWEEAQDHECNCSIVGSSNDSLCNTSSGQCDCLPGYIGLQCSDCAGGYYRSTINGQCTLCGCNETGAVNSQCHSTGKCHCKEGVTGLKCSQCQTLHYKFSKAGCRPCECSNLSTTCDHITGICLNCTGNSKGRHCEECKDSYYRKPGTNDTVVCERCPCSVVTSSGSCHLVSGEAICDQCKPGYFGSNCEECADGYYNSDSICVKCECNNNIDLQSKQPICDSESGRCLSCTLNTTGFHCEKCAEGYTGDPVAGSCQIEITMMPTTASTPIITTASTSTTISPSTSVTNNTFSAKIQTFLSPLLSTPQSTVSTAEPVTPEISWTQFNIAVLVVIIAVVVLLMGFVAGVYIYREYRNRKLNAPFWTIELKEDNISFSSYHDSIPNADVSGLLEDDVTEVVPNGQLSLSTPMNSYKI</sequence>
<feature type="chain" id="PRO_5019043034" description="Laminin EGF-like domain-containing protein" evidence="8">
    <location>
        <begin position="17"/>
        <end position="498"/>
    </location>
</feature>
<evidence type="ECO:0000256" key="8">
    <source>
        <dbReference type="SAM" id="SignalP"/>
    </source>
</evidence>
<comment type="caution">
    <text evidence="10">The sequence shown here is derived from an EMBL/GenBank/DDBJ whole genome shotgun (WGS) entry which is preliminary data.</text>
</comment>
<evidence type="ECO:0000313" key="10">
    <source>
        <dbReference type="EMBL" id="GCC31577.1"/>
    </source>
</evidence>
<dbReference type="OrthoDB" id="19138at2759"/>
<keyword evidence="7" id="KW-0472">Membrane</keyword>
<dbReference type="CDD" id="cd00055">
    <property type="entry name" value="EGF_Lam"/>
    <property type="match status" value="5"/>
</dbReference>
<feature type="disulfide bond" evidence="6">
    <location>
        <begin position="115"/>
        <end position="124"/>
    </location>
</feature>
<dbReference type="GO" id="GO:0005604">
    <property type="term" value="C:basement membrane"/>
    <property type="evidence" value="ECO:0007669"/>
    <property type="project" value="UniProtKB-ARBA"/>
</dbReference>
<feature type="domain" description="Laminin EGF-like" evidence="9">
    <location>
        <begin position="143"/>
        <end position="189"/>
    </location>
</feature>
<dbReference type="PANTHER" id="PTHR10574">
    <property type="entry name" value="NETRIN/LAMININ-RELATED"/>
    <property type="match status" value="1"/>
</dbReference>
<feature type="disulfide bond" evidence="6">
    <location>
        <begin position="263"/>
        <end position="272"/>
    </location>
</feature>
<organism evidence="10 11">
    <name type="scientific">Chiloscyllium punctatum</name>
    <name type="common">Brownbanded bambooshark</name>
    <name type="synonym">Hemiscyllium punctatum</name>
    <dbReference type="NCBI Taxonomy" id="137246"/>
    <lineage>
        <taxon>Eukaryota</taxon>
        <taxon>Metazoa</taxon>
        <taxon>Chordata</taxon>
        <taxon>Craniata</taxon>
        <taxon>Vertebrata</taxon>
        <taxon>Chondrichthyes</taxon>
        <taxon>Elasmobranchii</taxon>
        <taxon>Galeomorphii</taxon>
        <taxon>Galeoidea</taxon>
        <taxon>Orectolobiformes</taxon>
        <taxon>Hemiscylliidae</taxon>
        <taxon>Chiloscyllium</taxon>
    </lineage>
</organism>
<dbReference type="OMA" id="GTCHTDS"/>
<dbReference type="InterPro" id="IPR050440">
    <property type="entry name" value="Laminin/Netrin_ECM"/>
</dbReference>
<dbReference type="PRINTS" id="PR00011">
    <property type="entry name" value="EGFLAMININ"/>
</dbReference>
<dbReference type="Pfam" id="PF24973">
    <property type="entry name" value="EGF_LMN_ATRN"/>
    <property type="match status" value="1"/>
</dbReference>
<dbReference type="InterPro" id="IPR002049">
    <property type="entry name" value="LE_dom"/>
</dbReference>
<protein>
    <recommendedName>
        <fullName evidence="9">Laminin EGF-like domain-containing protein</fullName>
    </recommendedName>
</protein>
<evidence type="ECO:0000256" key="7">
    <source>
        <dbReference type="SAM" id="Phobius"/>
    </source>
</evidence>